<feature type="domain" description="S-Me-THD-like C-terminal" evidence="5">
    <location>
        <begin position="759"/>
        <end position="953"/>
    </location>
</feature>
<evidence type="ECO:0000256" key="1">
    <source>
        <dbReference type="SAM" id="MobiDB-lite"/>
    </source>
</evidence>
<gene>
    <name evidence="6" type="ORF">CYFA0S_42e00100g</name>
</gene>
<reference evidence="6" key="1">
    <citation type="journal article" date="2014" name="Genome Announc.">
        <title>Genome sequence of the yeast Cyberlindnera fabianii (Hansenula fabianii).</title>
        <authorList>
            <person name="Freel K.C."/>
            <person name="Sarilar V."/>
            <person name="Neuveglise C."/>
            <person name="Devillers H."/>
            <person name="Friedrich A."/>
            <person name="Schacherer J."/>
        </authorList>
    </citation>
    <scope>NUCLEOTIDE SEQUENCE</scope>
    <source>
        <strain evidence="6">YJS4271</strain>
    </source>
</reference>
<name>A0A061BDJ2_CYBFA</name>
<dbReference type="EMBL" id="LK052927">
    <property type="protein sequence ID" value="CDR48024.1"/>
    <property type="molecule type" value="Genomic_DNA"/>
</dbReference>
<dbReference type="OrthoDB" id="5404895at2759"/>
<dbReference type="Gene3D" id="3.40.1610.10">
    <property type="entry name" value="CV3147-like domain"/>
    <property type="match status" value="1"/>
</dbReference>
<dbReference type="AlphaFoldDB" id="A0A061BDJ2"/>
<feature type="region of interest" description="Disordered" evidence="1">
    <location>
        <begin position="541"/>
        <end position="565"/>
    </location>
</feature>
<organism evidence="6">
    <name type="scientific">Cyberlindnera fabianii</name>
    <name type="common">Yeast</name>
    <name type="synonym">Hansenula fabianii</name>
    <dbReference type="NCBI Taxonomy" id="36022"/>
    <lineage>
        <taxon>Eukaryota</taxon>
        <taxon>Fungi</taxon>
        <taxon>Dikarya</taxon>
        <taxon>Ascomycota</taxon>
        <taxon>Saccharomycotina</taxon>
        <taxon>Saccharomycetes</taxon>
        <taxon>Phaffomycetales</taxon>
        <taxon>Phaffomycetaceae</taxon>
        <taxon>Cyberlindnera</taxon>
    </lineage>
</organism>
<dbReference type="Gene3D" id="2.40.390.10">
    <property type="entry name" value="CV3147-like"/>
    <property type="match status" value="1"/>
</dbReference>
<dbReference type="Pfam" id="PF06032">
    <property type="entry name" value="S-Me-THD_N"/>
    <property type="match status" value="1"/>
</dbReference>
<evidence type="ECO:0000259" key="5">
    <source>
        <dbReference type="Pfam" id="PF20906"/>
    </source>
</evidence>
<feature type="compositionally biased region" description="Polar residues" evidence="1">
    <location>
        <begin position="541"/>
        <end position="551"/>
    </location>
</feature>
<dbReference type="InterPro" id="IPR002821">
    <property type="entry name" value="Hydantoinase_A"/>
</dbReference>
<protein>
    <submittedName>
        <fullName evidence="6">CYFA0S42e00100g1_1</fullName>
    </submittedName>
</protein>
<dbReference type="InterPro" id="IPR027479">
    <property type="entry name" value="S-Me-THD_N_sf"/>
</dbReference>
<dbReference type="FunFam" id="3.40.1610.10:FF:000001">
    <property type="entry name" value="Hydantoinase, putative"/>
    <property type="match status" value="1"/>
</dbReference>
<dbReference type="GO" id="GO:0016787">
    <property type="term" value="F:hydrolase activity"/>
    <property type="evidence" value="ECO:0007669"/>
    <property type="project" value="InterPro"/>
</dbReference>
<dbReference type="Pfam" id="PF05378">
    <property type="entry name" value="Hydant_A_N"/>
    <property type="match status" value="1"/>
</dbReference>
<dbReference type="SUPFAM" id="SSF160991">
    <property type="entry name" value="CV3147-like"/>
    <property type="match status" value="1"/>
</dbReference>
<evidence type="ECO:0000259" key="4">
    <source>
        <dbReference type="Pfam" id="PF06032"/>
    </source>
</evidence>
<feature type="domain" description="Hydantoinase/oxoprolinase N-terminal" evidence="3">
    <location>
        <begin position="7"/>
        <end position="182"/>
    </location>
</feature>
<dbReference type="PANTHER" id="PTHR11365">
    <property type="entry name" value="5-OXOPROLINASE RELATED"/>
    <property type="match status" value="1"/>
</dbReference>
<dbReference type="InterPro" id="IPR010318">
    <property type="entry name" value="S-Me-THD_N"/>
</dbReference>
<dbReference type="Pfam" id="PF01968">
    <property type="entry name" value="Hydantoinase_A"/>
    <property type="match status" value="1"/>
</dbReference>
<dbReference type="PhylomeDB" id="A0A061BDJ2"/>
<dbReference type="InterPro" id="IPR048350">
    <property type="entry name" value="S-Me-THD-like_C"/>
</dbReference>
<evidence type="ECO:0000313" key="6">
    <source>
        <dbReference type="EMBL" id="CDR48024.1"/>
    </source>
</evidence>
<dbReference type="VEuPathDB" id="FungiDB:BON22_5161"/>
<feature type="domain" description="S-Me-THD N-terminal" evidence="4">
    <location>
        <begin position="593"/>
        <end position="755"/>
    </location>
</feature>
<evidence type="ECO:0000259" key="3">
    <source>
        <dbReference type="Pfam" id="PF05378"/>
    </source>
</evidence>
<dbReference type="InterPro" id="IPR043129">
    <property type="entry name" value="ATPase_NBD"/>
</dbReference>
<sequence length="969" mass="104261">MTRTLLIGVDVGGTNTDSVLIDPLLISNPDEGVISWNKAVTTKNISDGIQEGITSLFKSRPDVKKEEVASVTIGTTHFINALIEQDESRLANVAVLRLCGPYSHQVPPFSDFPTGLRHIMEGHVGFLKGGYHVDGRSISDIDEAELLQQVEEIRSKRIKSVVVIGVFASLNHEQELKVKDFIVDKIPDCKVVMSHQISGVGFIERENASIINASILPFAEKIIRSFVDAVGKMGLHCPVLLTQNDGTVLPAIESLSCPIKTFASGTTNSMRGASFLGNVIGKTSIVVDVGGTTADVGLLLPTGFPRQSSSFSTVAGVRINFSMPHVESMGLGGGSIVREIAGDIFVGPDSVGSEILKRSIIFDGDGSEVTASDVAVSRDPSLAIGDPSKVSTLFSNDFKSKFASRVESMLENIIDRMKTSPQEIAVLAVGGGSFIVPPNLKGASEVIRPKFYNVANAIGAAMGKVSSEVHCFHKLTDTTKEEVLSDLKKKAISLALEKGALESSIEVVFVSAEPIPYVDSTFEFIVKTIADVDYHHLHSVSPPSASTSYNSEDVVKRPSAQPTSTGVNLDSVDYINYRPVINDERQWVISEVDLELLRIGTYILGCGGGGDPYPFFLAARNVLRQGGSLLVVDVNDVQRYTGEDGTVGSLCCAGSPTVSNEQLEGPGMVSCIETMNKFSGKSSQLVFPVEIGGSNGLCPFRVSSKLGVPVVDCDLMGRAYPTHWQTIPSAYSKDGQPVYPPTVISNGNGNTVIISESKSDFLLEKVMRASLSELGCTVDLVNPPMSAEDVQKNTIHGSLSLSWRIGRAVRISRQTSEVYRLPEIILDAVNGSGELLFKGKIVGVERKLMKGHVWGEVTIEELDGKKRKMMRIPFKNENILATIDDEVVCTVPDLIAVIDADTGEAVGTPDYRYGLIVFVLGIAPSNKWTDTARAIEVGGPKGFDLIDIEYKPLSTYSKPLSVIDEFANP</sequence>
<dbReference type="Pfam" id="PF20906">
    <property type="entry name" value="S-Me-THD_C"/>
    <property type="match status" value="1"/>
</dbReference>
<dbReference type="InterPro" id="IPR045079">
    <property type="entry name" value="Oxoprolinase-like"/>
</dbReference>
<feature type="domain" description="Hydantoinase A/oxoprolinase" evidence="2">
    <location>
        <begin position="205"/>
        <end position="375"/>
    </location>
</feature>
<dbReference type="InterPro" id="IPR008040">
    <property type="entry name" value="Hydant_A_N"/>
</dbReference>
<proteinExistence type="predicted"/>
<evidence type="ECO:0000259" key="2">
    <source>
        <dbReference type="Pfam" id="PF01968"/>
    </source>
</evidence>
<accession>A0A061BDJ2</accession>
<dbReference type="PANTHER" id="PTHR11365:SF10">
    <property type="entry name" value="HYDANTOINASE_OXOPROLINASE"/>
    <property type="match status" value="1"/>
</dbReference>
<dbReference type="InterPro" id="IPR024071">
    <property type="entry name" value="S-Me-THD_C_sf"/>
</dbReference>
<dbReference type="SUPFAM" id="SSF53067">
    <property type="entry name" value="Actin-like ATPase domain"/>
    <property type="match status" value="1"/>
</dbReference>